<evidence type="ECO:0000313" key="2">
    <source>
        <dbReference type="Proteomes" id="UP001281761"/>
    </source>
</evidence>
<organism evidence="1 2">
    <name type="scientific">Blattamonas nauphoetae</name>
    <dbReference type="NCBI Taxonomy" id="2049346"/>
    <lineage>
        <taxon>Eukaryota</taxon>
        <taxon>Metamonada</taxon>
        <taxon>Preaxostyla</taxon>
        <taxon>Oxymonadida</taxon>
        <taxon>Blattamonas</taxon>
    </lineage>
</organism>
<sequence length="299" mass="34044">MLLAFLCVSRLAYSQYVPYQSCGACLSGFSSYPRYFYGCTPLYGYAPCIPRRYSYPVYSSPRSCCFSCLSGDSPDVDLEALVGEIVEYQDQTAVLKKMLQDQTFTTLTDKQIDKALKQYSSDVKELNQLRFKMEKETGKQGDQAKSQSELQKKIDDIWGRIVMTELWISNTGTKSSPLPITQYVFAQQFPTGSAFSDEMKTKGDELAKQVKNKKDGWLCVCWDEQNSKLNILQLPDNNLAPASQYQPMIIVPVSEEYASGDIKTFIEKYLQNDCNWQVVEQRLRSYIPQEVQDSVLSQS</sequence>
<protein>
    <submittedName>
        <fullName evidence="1">Uncharacterized protein</fullName>
    </submittedName>
</protein>
<dbReference type="Gene3D" id="3.55.40.20">
    <property type="entry name" value="Iron/manganese superoxide dismutase, C-terminal domain"/>
    <property type="match status" value="1"/>
</dbReference>
<keyword evidence="2" id="KW-1185">Reference proteome</keyword>
<dbReference type="Proteomes" id="UP001281761">
    <property type="component" value="Unassembled WGS sequence"/>
</dbReference>
<gene>
    <name evidence="1" type="ORF">BLNAU_536</name>
</gene>
<accession>A0ABQ9YLI3</accession>
<dbReference type="InterPro" id="IPR036314">
    <property type="entry name" value="SOD_C_sf"/>
</dbReference>
<proteinExistence type="predicted"/>
<comment type="caution">
    <text evidence="1">The sequence shown here is derived from an EMBL/GenBank/DDBJ whole genome shotgun (WGS) entry which is preliminary data.</text>
</comment>
<dbReference type="SUPFAM" id="SSF54719">
    <property type="entry name" value="Fe,Mn superoxide dismutase (SOD), C-terminal domain"/>
    <property type="match status" value="1"/>
</dbReference>
<dbReference type="EMBL" id="JARBJD010000002">
    <property type="protein sequence ID" value="KAK2964619.1"/>
    <property type="molecule type" value="Genomic_DNA"/>
</dbReference>
<reference evidence="1 2" key="1">
    <citation type="journal article" date="2022" name="bioRxiv">
        <title>Genomics of Preaxostyla Flagellates Illuminates Evolutionary Transitions and the Path Towards Mitochondrial Loss.</title>
        <authorList>
            <person name="Novak L.V.F."/>
            <person name="Treitli S.C."/>
            <person name="Pyrih J."/>
            <person name="Halakuc P."/>
            <person name="Pipaliya S.V."/>
            <person name="Vacek V."/>
            <person name="Brzon O."/>
            <person name="Soukal P."/>
            <person name="Eme L."/>
            <person name="Dacks J.B."/>
            <person name="Karnkowska A."/>
            <person name="Elias M."/>
            <person name="Hampl V."/>
        </authorList>
    </citation>
    <scope>NUCLEOTIDE SEQUENCE [LARGE SCALE GENOMIC DNA]</scope>
    <source>
        <strain evidence="1">NAU3</strain>
        <tissue evidence="1">Gut</tissue>
    </source>
</reference>
<name>A0ABQ9YLI3_9EUKA</name>
<evidence type="ECO:0000313" key="1">
    <source>
        <dbReference type="EMBL" id="KAK2964619.1"/>
    </source>
</evidence>